<feature type="transmembrane region" description="Helical" evidence="1">
    <location>
        <begin position="369"/>
        <end position="392"/>
    </location>
</feature>
<feature type="transmembrane region" description="Helical" evidence="1">
    <location>
        <begin position="79"/>
        <end position="97"/>
    </location>
</feature>
<feature type="transmembrane region" description="Helical" evidence="1">
    <location>
        <begin position="284"/>
        <end position="304"/>
    </location>
</feature>
<feature type="transmembrane region" description="Helical" evidence="1">
    <location>
        <begin position="342"/>
        <end position="363"/>
    </location>
</feature>
<dbReference type="Proteomes" id="UP001197609">
    <property type="component" value="Unassembled WGS sequence"/>
</dbReference>
<feature type="transmembrane region" description="Helical" evidence="1">
    <location>
        <begin position="310"/>
        <end position="330"/>
    </location>
</feature>
<evidence type="ECO:0000256" key="1">
    <source>
        <dbReference type="SAM" id="Phobius"/>
    </source>
</evidence>
<protein>
    <submittedName>
        <fullName evidence="2">Uncharacterized protein</fullName>
    </submittedName>
</protein>
<comment type="caution">
    <text evidence="2">The sequence shown here is derived from an EMBL/GenBank/DDBJ whole genome shotgun (WGS) entry which is preliminary data.</text>
</comment>
<feature type="transmembrane region" description="Helical" evidence="1">
    <location>
        <begin position="103"/>
        <end position="120"/>
    </location>
</feature>
<keyword evidence="1" id="KW-1133">Transmembrane helix</keyword>
<organism evidence="2 3">
    <name type="scientific">Candidatus Methylomirabilis tolerans</name>
    <dbReference type="NCBI Taxonomy" id="3123416"/>
    <lineage>
        <taxon>Bacteria</taxon>
        <taxon>Candidatus Methylomirabilota</taxon>
        <taxon>Candidatus Methylomirabilia</taxon>
        <taxon>Candidatus Methylomirabilales</taxon>
        <taxon>Candidatus Methylomirabilaceae</taxon>
        <taxon>Candidatus Methylomirabilis</taxon>
    </lineage>
</organism>
<feature type="transmembrane region" description="Helical" evidence="1">
    <location>
        <begin position="47"/>
        <end position="67"/>
    </location>
</feature>
<accession>A0AAJ1EI22</accession>
<evidence type="ECO:0000313" key="3">
    <source>
        <dbReference type="Proteomes" id="UP001197609"/>
    </source>
</evidence>
<dbReference type="AlphaFoldDB" id="A0AAJ1EI22"/>
<reference evidence="2 3" key="1">
    <citation type="journal article" date="2021" name="bioRxiv">
        <title>Unraveling nitrogen, sulfur and carbon metabolic pathways and microbial community transcriptional responses to substrate deprivation and toxicity stresses in a bioreactor mimicking anoxic brackish coastal sediment conditions.</title>
        <authorList>
            <person name="Martins P.D."/>
            <person name="Echeveste M.J."/>
            <person name="Arshad A."/>
            <person name="Kurth J."/>
            <person name="Ouboter H."/>
            <person name="Jetten M.S.M."/>
            <person name="Welte C.U."/>
        </authorList>
    </citation>
    <scope>NUCLEOTIDE SEQUENCE [LARGE SCALE GENOMIC DNA]</scope>
    <source>
        <strain evidence="2">MAG_38</strain>
    </source>
</reference>
<evidence type="ECO:0000313" key="2">
    <source>
        <dbReference type="EMBL" id="MBZ0159118.1"/>
    </source>
</evidence>
<keyword evidence="1" id="KW-0472">Membrane</keyword>
<gene>
    <name evidence="2" type="ORF">K8G79_03075</name>
</gene>
<proteinExistence type="predicted"/>
<keyword evidence="1" id="KW-0812">Transmembrane</keyword>
<feature type="transmembrane region" description="Helical" evidence="1">
    <location>
        <begin position="9"/>
        <end position="35"/>
    </location>
</feature>
<feature type="transmembrane region" description="Helical" evidence="1">
    <location>
        <begin position="165"/>
        <end position="183"/>
    </location>
</feature>
<name>A0AAJ1EI22_9BACT</name>
<sequence length="403" mass="45211">MASLTVKRLFLTTVTVNCSTAVFNLLGTILLVRWFGTGVYADYLVDLAYLSLLTILLEVVPSNYSLFRVQDDPIRIRGLGALAVVSAFGLAGVAQISGSFFNLFHANSVWIAPYAGLMAVKRYLDIRLQSTGRLREFFGVELRGAVMRIVLLAVFLWWAVQPADAVWASLAGATLMAQVSWFVQNRDEGRLFVSFFNRSVWMPLVEERWMYVPYYMGIVIKRFRDNLVPILANSFFISREALGAFLLVYRGLLFTLGQVRIIEAMLNHRHTLAAVMELPFFHRMLVAIVGQVICIVASLMLIVASGIETSPFLIVLLLSVIVWLYVFSIIERVKAYSSYDTLRVNLAMVTYCVSAGGLAWLLLTLNFHAASTFSLILIGAEGLSLWMMYLLARSRRFCGKAKC</sequence>
<dbReference type="EMBL" id="JAIOIU010000033">
    <property type="protein sequence ID" value="MBZ0159118.1"/>
    <property type="molecule type" value="Genomic_DNA"/>
</dbReference>
<feature type="transmembrane region" description="Helical" evidence="1">
    <location>
        <begin position="140"/>
        <end position="159"/>
    </location>
</feature>